<keyword evidence="1" id="KW-1133">Transmembrane helix</keyword>
<keyword evidence="1" id="KW-0472">Membrane</keyword>
<dbReference type="Proteomes" id="UP001597112">
    <property type="component" value="Unassembled WGS sequence"/>
</dbReference>
<proteinExistence type="predicted"/>
<reference evidence="3" key="1">
    <citation type="journal article" date="2019" name="Int. J. Syst. Evol. Microbiol.">
        <title>The Global Catalogue of Microorganisms (GCM) 10K type strain sequencing project: providing services to taxonomists for standard genome sequencing and annotation.</title>
        <authorList>
            <consortium name="The Broad Institute Genomics Platform"/>
            <consortium name="The Broad Institute Genome Sequencing Center for Infectious Disease"/>
            <person name="Wu L."/>
            <person name="Ma J."/>
        </authorList>
    </citation>
    <scope>NUCLEOTIDE SEQUENCE [LARGE SCALE GENOMIC DNA]</scope>
    <source>
        <strain evidence="3">CCUG 58938</strain>
    </source>
</reference>
<feature type="transmembrane region" description="Helical" evidence="1">
    <location>
        <begin position="45"/>
        <end position="68"/>
    </location>
</feature>
<sequence>MIKDSVLKFLKLDNLIQNLTGFVETKVELMKLEIKEDLAKGLSRVAVFIVVAFTFVLFIVFFSVALAFKLGESMGTFGGFAVVAAFYLLLAIVTFLSRETIFNKLEKELGEIMTKKKK</sequence>
<dbReference type="InterPro" id="IPR009937">
    <property type="entry name" value="Phage_holin_3_6"/>
</dbReference>
<dbReference type="EMBL" id="JBHTKA010000003">
    <property type="protein sequence ID" value="MFD1000171.1"/>
    <property type="molecule type" value="Genomic_DNA"/>
</dbReference>
<accession>A0ABW3K4R8</accession>
<dbReference type="RefSeq" id="WP_377579559.1">
    <property type="nucleotide sequence ID" value="NZ_JBHTKA010000003.1"/>
</dbReference>
<evidence type="ECO:0000313" key="2">
    <source>
        <dbReference type="EMBL" id="MFD1000171.1"/>
    </source>
</evidence>
<organism evidence="2 3">
    <name type="scientific">Ohtaekwangia kribbensis</name>
    <dbReference type="NCBI Taxonomy" id="688913"/>
    <lineage>
        <taxon>Bacteria</taxon>
        <taxon>Pseudomonadati</taxon>
        <taxon>Bacteroidota</taxon>
        <taxon>Cytophagia</taxon>
        <taxon>Cytophagales</taxon>
        <taxon>Fulvivirgaceae</taxon>
        <taxon>Ohtaekwangia</taxon>
    </lineage>
</organism>
<evidence type="ECO:0000313" key="3">
    <source>
        <dbReference type="Proteomes" id="UP001597112"/>
    </source>
</evidence>
<comment type="caution">
    <text evidence="2">The sequence shown here is derived from an EMBL/GenBank/DDBJ whole genome shotgun (WGS) entry which is preliminary data.</text>
</comment>
<evidence type="ECO:0000256" key="1">
    <source>
        <dbReference type="SAM" id="Phobius"/>
    </source>
</evidence>
<keyword evidence="1" id="KW-0812">Transmembrane</keyword>
<dbReference type="Pfam" id="PF07332">
    <property type="entry name" value="Phage_holin_3_6"/>
    <property type="match status" value="1"/>
</dbReference>
<gene>
    <name evidence="2" type="ORF">ACFQ21_12685</name>
</gene>
<feature type="transmembrane region" description="Helical" evidence="1">
    <location>
        <begin position="74"/>
        <end position="97"/>
    </location>
</feature>
<protein>
    <submittedName>
        <fullName evidence="2">Phage holin family protein</fullName>
    </submittedName>
</protein>
<name>A0ABW3K4R8_9BACT</name>
<keyword evidence="3" id="KW-1185">Reference proteome</keyword>